<dbReference type="PANTHER" id="PTHR21297">
    <property type="entry name" value="DNA-DIRECTED RNA POLYMERASE II"/>
    <property type="match status" value="1"/>
</dbReference>
<dbReference type="GO" id="GO:0000166">
    <property type="term" value="F:nucleotide binding"/>
    <property type="evidence" value="ECO:0007669"/>
    <property type="project" value="InterPro"/>
</dbReference>
<organism evidence="5">
    <name type="scientific">Rhizophagus irregularis (strain DAOM 181602 / DAOM 197198 / MUCL 43194)</name>
    <name type="common">Arbuscular mycorrhizal fungus</name>
    <name type="synonym">Glomus intraradices</name>
    <dbReference type="NCBI Taxonomy" id="747089"/>
    <lineage>
        <taxon>Eukaryota</taxon>
        <taxon>Fungi</taxon>
        <taxon>Fungi incertae sedis</taxon>
        <taxon>Mucoromycota</taxon>
        <taxon>Glomeromycotina</taxon>
        <taxon>Glomeromycetes</taxon>
        <taxon>Glomerales</taxon>
        <taxon>Glomeraceae</taxon>
        <taxon>Rhizophagus</taxon>
    </lineage>
</organism>
<dbReference type="Gene3D" id="1.20.1250.40">
    <property type="match status" value="1"/>
</dbReference>
<dbReference type="GO" id="GO:0030880">
    <property type="term" value="C:RNA polymerase complex"/>
    <property type="evidence" value="ECO:0007669"/>
    <property type="project" value="InterPro"/>
</dbReference>
<proteinExistence type="inferred from homology"/>
<evidence type="ECO:0000259" key="4">
    <source>
        <dbReference type="SMART" id="SM00657"/>
    </source>
</evidence>
<dbReference type="SUPFAM" id="SSF47819">
    <property type="entry name" value="HRDC-like"/>
    <property type="match status" value="1"/>
</dbReference>
<protein>
    <recommendedName>
        <fullName evidence="4">RNA polymerase Rpb4/RPC9 core domain-containing protein</fullName>
    </recommendedName>
</protein>
<dbReference type="InterPro" id="IPR006590">
    <property type="entry name" value="RNA_pol_Rpb4/RPC9_core"/>
</dbReference>
<reference evidence="5" key="1">
    <citation type="submission" date="2013-07" db="EMBL/GenBank/DDBJ databases">
        <title>The genome of an arbuscular mycorrhizal fungus provides insights into the evolution of the oldest plant symbiosis.</title>
        <authorList>
            <consortium name="DOE Joint Genome Institute"/>
            <person name="Tisserant E."/>
            <person name="Malbreil M."/>
            <person name="Kuo A."/>
            <person name="Kohler A."/>
            <person name="Symeonidi A."/>
            <person name="Balestrini R."/>
            <person name="Charron P."/>
            <person name="Duensing N."/>
            <person name="Frei-dit-Frey N."/>
            <person name="Gianinazzi-Pearson V."/>
            <person name="Gilbert B."/>
            <person name="Handa Y."/>
            <person name="Hijri M."/>
            <person name="Kaul R."/>
            <person name="Kawaguchi M."/>
            <person name="Krajinski F."/>
            <person name="Lammers P."/>
            <person name="Lapierre D."/>
            <person name="Masclaux F.G."/>
            <person name="Murat C."/>
            <person name="Morin E."/>
            <person name="Ndikumana S."/>
            <person name="Pagni M."/>
            <person name="Petitpierre D."/>
            <person name="Requena N."/>
            <person name="Rosikiewicz P."/>
            <person name="Riley R."/>
            <person name="Saito K."/>
            <person name="San Clemente H."/>
            <person name="Shapiro H."/>
            <person name="van Tuinen D."/>
            <person name="Becard G."/>
            <person name="Bonfante P."/>
            <person name="Paszkowski U."/>
            <person name="Shachar-Hill Y."/>
            <person name="Young J.P."/>
            <person name="Sanders I.R."/>
            <person name="Henrissat B."/>
            <person name="Rensing S.A."/>
            <person name="Grigoriev I.V."/>
            <person name="Corradi N."/>
            <person name="Roux C."/>
            <person name="Martin F."/>
        </authorList>
    </citation>
    <scope>NUCLEOTIDE SEQUENCE</scope>
    <source>
        <strain evidence="5">DAOM 197198</strain>
    </source>
</reference>
<dbReference type="VEuPathDB" id="FungiDB:RhiirFUN_013321"/>
<dbReference type="SMART" id="SM00657">
    <property type="entry name" value="RPOL4c"/>
    <property type="match status" value="1"/>
</dbReference>
<dbReference type="InterPro" id="IPR038324">
    <property type="entry name" value="Rpb4/RPC9_sf"/>
</dbReference>
<dbReference type="InterPro" id="IPR010997">
    <property type="entry name" value="HRDC-like_sf"/>
</dbReference>
<dbReference type="HOGENOM" id="CLU_1361041_0_0_1"/>
<dbReference type="eggNOG" id="KOG2351">
    <property type="taxonomic scope" value="Eukaryota"/>
</dbReference>
<evidence type="ECO:0000313" key="5">
    <source>
        <dbReference type="EMBL" id="ESA21460.1"/>
    </source>
</evidence>
<evidence type="ECO:0000256" key="1">
    <source>
        <dbReference type="ARBA" id="ARBA00004123"/>
    </source>
</evidence>
<dbReference type="AlphaFoldDB" id="U9UM41"/>
<evidence type="ECO:0000256" key="3">
    <source>
        <dbReference type="ARBA" id="ARBA00025724"/>
    </source>
</evidence>
<dbReference type="InterPro" id="IPR045222">
    <property type="entry name" value="Rpb4-like"/>
</dbReference>
<dbReference type="Pfam" id="PF03874">
    <property type="entry name" value="RNA_pol_Rpb4"/>
    <property type="match status" value="1"/>
</dbReference>
<dbReference type="GO" id="GO:0005634">
    <property type="term" value="C:nucleus"/>
    <property type="evidence" value="ECO:0007669"/>
    <property type="project" value="UniProtKB-SubCell"/>
</dbReference>
<feature type="domain" description="RNA polymerase Rpb4/RPC9 core" evidence="4">
    <location>
        <begin position="26"/>
        <end position="143"/>
    </location>
</feature>
<accession>U9UM41</accession>
<comment type="subcellular location">
    <subcellularLocation>
        <location evidence="1">Nucleus</location>
    </subcellularLocation>
</comment>
<dbReference type="InterPro" id="IPR005574">
    <property type="entry name" value="Rpb4/RPC9"/>
</dbReference>
<dbReference type="GO" id="GO:0006352">
    <property type="term" value="P:DNA-templated transcription initiation"/>
    <property type="evidence" value="ECO:0007669"/>
    <property type="project" value="InterPro"/>
</dbReference>
<evidence type="ECO:0000256" key="2">
    <source>
        <dbReference type="ARBA" id="ARBA00023242"/>
    </source>
</evidence>
<sequence>MSEGISRIKRQYPPEEEDASRLKFNEEFKNGTVSEFSCLSLSEVAIMLEQTKLGNPENHGAIVDKMIDYCKTYRTFKDKETVQEIRRTLNKYELHEYEVSQLINLIPGSVEEALSYIPSLRSKFSNEKINEIIEDVNELKKYQGINGIFVTNESNTIQIVIKDFFINHSNNWALNNASTLCNIEEAIIKNHEELIIHKLPS</sequence>
<comment type="similarity">
    <text evidence="3">Belongs to the eukaryotic RPB4 RNA polymerase subunit family.</text>
</comment>
<name>U9UM41_RHIID</name>
<keyword evidence="2" id="KW-0539">Nucleus</keyword>
<gene>
    <name evidence="5" type="ORF">GLOINDRAFT_17444</name>
</gene>
<dbReference type="EMBL" id="KI276412">
    <property type="protein sequence ID" value="ESA21460.1"/>
    <property type="molecule type" value="Genomic_DNA"/>
</dbReference>